<name>A0AAV7N6R8_PLEWA</name>
<dbReference type="InterPro" id="IPR050182">
    <property type="entry name" value="Cytochrome_P450_fam2"/>
</dbReference>
<dbReference type="GO" id="GO:0008392">
    <property type="term" value="F:arachidonate epoxygenase activity"/>
    <property type="evidence" value="ECO:0007669"/>
    <property type="project" value="TreeGrafter"/>
</dbReference>
<evidence type="ECO:0000256" key="6">
    <source>
        <dbReference type="ARBA" id="ARBA00022723"/>
    </source>
</evidence>
<evidence type="ECO:0000256" key="1">
    <source>
        <dbReference type="ARBA" id="ARBA00001971"/>
    </source>
</evidence>
<comment type="caution">
    <text evidence="13">The sequence shown here is derived from an EMBL/GenBank/DDBJ whole genome shotgun (WGS) entry which is preliminary data.</text>
</comment>
<proteinExistence type="inferred from homology"/>
<evidence type="ECO:0000256" key="10">
    <source>
        <dbReference type="ARBA" id="ARBA00023004"/>
    </source>
</evidence>
<dbReference type="Pfam" id="PF00067">
    <property type="entry name" value="p450"/>
    <property type="match status" value="1"/>
</dbReference>
<dbReference type="PANTHER" id="PTHR24300:SF153">
    <property type="entry name" value="CYTOCHROME P450 2G1-LIKE-RELATED"/>
    <property type="match status" value="1"/>
</dbReference>
<keyword evidence="10" id="KW-0408">Iron</keyword>
<comment type="cofactor">
    <cofactor evidence="1">
        <name>heme</name>
        <dbReference type="ChEBI" id="CHEBI:30413"/>
    </cofactor>
</comment>
<keyword evidence="7" id="KW-0256">Endoplasmic reticulum</keyword>
<dbReference type="Proteomes" id="UP001066276">
    <property type="component" value="Chromosome 9"/>
</dbReference>
<dbReference type="InterPro" id="IPR002401">
    <property type="entry name" value="Cyt_P450_E_grp-I"/>
</dbReference>
<keyword evidence="6" id="KW-0479">Metal-binding</keyword>
<dbReference type="EMBL" id="JANPWB010000013">
    <property type="protein sequence ID" value="KAJ1108380.1"/>
    <property type="molecule type" value="Genomic_DNA"/>
</dbReference>
<dbReference type="InterPro" id="IPR036396">
    <property type="entry name" value="Cyt_P450_sf"/>
</dbReference>
<dbReference type="PANTHER" id="PTHR24300">
    <property type="entry name" value="CYTOCHROME P450 508A4-RELATED"/>
    <property type="match status" value="1"/>
</dbReference>
<keyword evidence="14" id="KW-1185">Reference proteome</keyword>
<feature type="non-terminal residue" evidence="13">
    <location>
        <position position="1"/>
    </location>
</feature>
<dbReference type="GO" id="GO:0005506">
    <property type="term" value="F:iron ion binding"/>
    <property type="evidence" value="ECO:0007669"/>
    <property type="project" value="InterPro"/>
</dbReference>
<organism evidence="13 14">
    <name type="scientific">Pleurodeles waltl</name>
    <name type="common">Iberian ribbed newt</name>
    <dbReference type="NCBI Taxonomy" id="8319"/>
    <lineage>
        <taxon>Eukaryota</taxon>
        <taxon>Metazoa</taxon>
        <taxon>Chordata</taxon>
        <taxon>Craniata</taxon>
        <taxon>Vertebrata</taxon>
        <taxon>Euteleostomi</taxon>
        <taxon>Amphibia</taxon>
        <taxon>Batrachia</taxon>
        <taxon>Caudata</taxon>
        <taxon>Salamandroidea</taxon>
        <taxon>Salamandridae</taxon>
        <taxon>Pleurodelinae</taxon>
        <taxon>Pleurodeles</taxon>
    </lineage>
</organism>
<evidence type="ECO:0000256" key="5">
    <source>
        <dbReference type="ARBA" id="ARBA00022617"/>
    </source>
</evidence>
<reference evidence="13" key="1">
    <citation type="journal article" date="2022" name="bioRxiv">
        <title>Sequencing and chromosome-scale assembly of the giantPleurodeles waltlgenome.</title>
        <authorList>
            <person name="Brown T."/>
            <person name="Elewa A."/>
            <person name="Iarovenko S."/>
            <person name="Subramanian E."/>
            <person name="Araus A.J."/>
            <person name="Petzold A."/>
            <person name="Susuki M."/>
            <person name="Suzuki K.-i.T."/>
            <person name="Hayashi T."/>
            <person name="Toyoda A."/>
            <person name="Oliveira C."/>
            <person name="Osipova E."/>
            <person name="Leigh N.D."/>
            <person name="Simon A."/>
            <person name="Yun M.H."/>
        </authorList>
    </citation>
    <scope>NUCLEOTIDE SEQUENCE</scope>
    <source>
        <strain evidence="13">20211129_DDA</strain>
        <tissue evidence="13">Liver</tissue>
    </source>
</reference>
<keyword evidence="5" id="KW-0349">Heme</keyword>
<dbReference type="GO" id="GO:0016712">
    <property type="term" value="F:oxidoreductase activity, acting on paired donors, with incorporation or reduction of molecular oxygen, reduced flavin or flavoprotein as one donor, and incorporation of one atom of oxygen"/>
    <property type="evidence" value="ECO:0007669"/>
    <property type="project" value="TreeGrafter"/>
</dbReference>
<keyword evidence="12" id="KW-0472">Membrane</keyword>
<dbReference type="SUPFAM" id="SSF48264">
    <property type="entry name" value="Cytochrome P450"/>
    <property type="match status" value="1"/>
</dbReference>
<keyword evidence="8" id="KW-0492">Microsome</keyword>
<gene>
    <name evidence="13" type="ORF">NDU88_005756</name>
</gene>
<comment type="similarity">
    <text evidence="4">Belongs to the cytochrome P450 family.</text>
</comment>
<dbReference type="GO" id="GO:0005789">
    <property type="term" value="C:endoplasmic reticulum membrane"/>
    <property type="evidence" value="ECO:0007669"/>
    <property type="project" value="UniProtKB-SubCell"/>
</dbReference>
<comment type="subcellular location">
    <subcellularLocation>
        <location evidence="3">Endoplasmic reticulum membrane</location>
        <topology evidence="3">Peripheral membrane protein</topology>
    </subcellularLocation>
    <subcellularLocation>
        <location evidence="2">Microsome membrane</location>
        <topology evidence="2">Peripheral membrane protein</topology>
    </subcellularLocation>
</comment>
<keyword evidence="9" id="KW-0560">Oxidoreductase</keyword>
<evidence type="ECO:0000256" key="3">
    <source>
        <dbReference type="ARBA" id="ARBA00004406"/>
    </source>
</evidence>
<accession>A0AAV7N6R8</accession>
<evidence type="ECO:0000256" key="9">
    <source>
        <dbReference type="ARBA" id="ARBA00023002"/>
    </source>
</evidence>
<protein>
    <submittedName>
        <fullName evidence="13">Uncharacterized protein</fullName>
    </submittedName>
</protein>
<sequence length="268" mass="30743">APVDPEFCMSRSLSNIISSTLFGNRFDYEDKEFEKLVHCVQDTFQAMSSTCGTLYHIFPDIMEWIPGPHIQLFKDFGKLASFISEKAKKNQETLDPNCARDYIDSFLIKMEQEKTNPITVFNWDTLVMTTLILFHGSIETVSTTLRFGFIHLMKNPKIQEMVQEEIDRVIGRNQSPTLNHKKQMPYTKAVIHEIQRCGDVIPLALTHSAAADVEICGYKFPKGTAFIPLLTSVHFDPTQYKNPYIFDPRNFLDENGCFRLNPALMPFS</sequence>
<evidence type="ECO:0000256" key="2">
    <source>
        <dbReference type="ARBA" id="ARBA00004174"/>
    </source>
</evidence>
<evidence type="ECO:0000256" key="7">
    <source>
        <dbReference type="ARBA" id="ARBA00022824"/>
    </source>
</evidence>
<dbReference type="InterPro" id="IPR001128">
    <property type="entry name" value="Cyt_P450"/>
</dbReference>
<keyword evidence="11" id="KW-0503">Monooxygenase</keyword>
<dbReference type="GO" id="GO:0006805">
    <property type="term" value="P:xenobiotic metabolic process"/>
    <property type="evidence" value="ECO:0007669"/>
    <property type="project" value="TreeGrafter"/>
</dbReference>
<dbReference type="GO" id="GO:0020037">
    <property type="term" value="F:heme binding"/>
    <property type="evidence" value="ECO:0007669"/>
    <property type="project" value="InterPro"/>
</dbReference>
<evidence type="ECO:0000313" key="13">
    <source>
        <dbReference type="EMBL" id="KAJ1108380.1"/>
    </source>
</evidence>
<dbReference type="PRINTS" id="PR00463">
    <property type="entry name" value="EP450I"/>
</dbReference>
<dbReference type="GO" id="GO:0019373">
    <property type="term" value="P:epoxygenase P450 pathway"/>
    <property type="evidence" value="ECO:0007669"/>
    <property type="project" value="TreeGrafter"/>
</dbReference>
<dbReference type="FunFam" id="1.10.630.10:FF:000238">
    <property type="entry name" value="Cytochrome P450 2A6"/>
    <property type="match status" value="1"/>
</dbReference>
<evidence type="ECO:0000256" key="8">
    <source>
        <dbReference type="ARBA" id="ARBA00022848"/>
    </source>
</evidence>
<evidence type="ECO:0000256" key="11">
    <source>
        <dbReference type="ARBA" id="ARBA00023033"/>
    </source>
</evidence>
<evidence type="ECO:0000313" key="14">
    <source>
        <dbReference type="Proteomes" id="UP001066276"/>
    </source>
</evidence>
<evidence type="ECO:0000256" key="4">
    <source>
        <dbReference type="ARBA" id="ARBA00010617"/>
    </source>
</evidence>
<feature type="non-terminal residue" evidence="13">
    <location>
        <position position="268"/>
    </location>
</feature>
<dbReference type="Gene3D" id="1.10.630.10">
    <property type="entry name" value="Cytochrome P450"/>
    <property type="match status" value="1"/>
</dbReference>
<evidence type="ECO:0000256" key="12">
    <source>
        <dbReference type="ARBA" id="ARBA00023136"/>
    </source>
</evidence>
<dbReference type="AlphaFoldDB" id="A0AAV7N6R8"/>